<protein>
    <submittedName>
        <fullName evidence="1">Uncharacterized protein</fullName>
    </submittedName>
</protein>
<organism evidence="1 2">
    <name type="scientific">Trichinella pseudospiralis</name>
    <name type="common">Parasitic roundworm</name>
    <dbReference type="NCBI Taxonomy" id="6337"/>
    <lineage>
        <taxon>Eukaryota</taxon>
        <taxon>Metazoa</taxon>
        <taxon>Ecdysozoa</taxon>
        <taxon>Nematoda</taxon>
        <taxon>Enoplea</taxon>
        <taxon>Dorylaimia</taxon>
        <taxon>Trichinellida</taxon>
        <taxon>Trichinellidae</taxon>
        <taxon>Trichinella</taxon>
    </lineage>
</organism>
<keyword evidence="2" id="KW-1185">Reference proteome</keyword>
<comment type="caution">
    <text evidence="1">The sequence shown here is derived from an EMBL/GenBank/DDBJ whole genome shotgun (WGS) entry which is preliminary data.</text>
</comment>
<proteinExistence type="predicted"/>
<dbReference type="AlphaFoldDB" id="A0A0V1DNM6"/>
<dbReference type="Proteomes" id="UP000054995">
    <property type="component" value="Unassembled WGS sequence"/>
</dbReference>
<reference evidence="1 2" key="1">
    <citation type="submission" date="2015-01" db="EMBL/GenBank/DDBJ databases">
        <title>Evolution of Trichinella species and genotypes.</title>
        <authorList>
            <person name="Korhonen P.K."/>
            <person name="Edoardo P."/>
            <person name="Giuseppe L.R."/>
            <person name="Gasser R.B."/>
        </authorList>
    </citation>
    <scope>NUCLEOTIDE SEQUENCE [LARGE SCALE GENOMIC DNA]</scope>
    <source>
        <strain evidence="1">ISS470</strain>
    </source>
</reference>
<name>A0A0V1DNM6_TRIPS</name>
<evidence type="ECO:0000313" key="2">
    <source>
        <dbReference type="Proteomes" id="UP000054995"/>
    </source>
</evidence>
<dbReference type="EMBL" id="JYDT01002999">
    <property type="protein sequence ID" value="KRY62786.1"/>
    <property type="molecule type" value="Genomic_DNA"/>
</dbReference>
<sequence>MNRNSHGEERTEQWRKPRGLNGWICGIESFVGQLRLLVKFRHVGWRRYDLPKSSVKDPSLQRHNE</sequence>
<evidence type="ECO:0000313" key="1">
    <source>
        <dbReference type="EMBL" id="KRY62786.1"/>
    </source>
</evidence>
<gene>
    <name evidence="1" type="ORF">T4D_1958</name>
</gene>
<accession>A0A0V1DNM6</accession>